<proteinExistence type="predicted"/>
<reference evidence="1" key="1">
    <citation type="submission" date="2014-09" db="EMBL/GenBank/DDBJ databases">
        <authorList>
            <person name="Magalhaes I.L.F."/>
            <person name="Oliveira U."/>
            <person name="Santos F.R."/>
            <person name="Vidigal T.H.D.A."/>
            <person name="Brescovit A.D."/>
            <person name="Santos A.J."/>
        </authorList>
    </citation>
    <scope>NUCLEOTIDE SEQUENCE</scope>
    <source>
        <tissue evidence="1">Shoot tissue taken approximately 20 cm above the soil surface</tissue>
    </source>
</reference>
<reference evidence="1" key="2">
    <citation type="journal article" date="2015" name="Data Brief">
        <title>Shoot transcriptome of the giant reed, Arundo donax.</title>
        <authorList>
            <person name="Barrero R.A."/>
            <person name="Guerrero F.D."/>
            <person name="Moolhuijzen P."/>
            <person name="Goolsby J.A."/>
            <person name="Tidwell J."/>
            <person name="Bellgard S.E."/>
            <person name="Bellgard M.I."/>
        </authorList>
    </citation>
    <scope>NUCLEOTIDE SEQUENCE</scope>
    <source>
        <tissue evidence="1">Shoot tissue taken approximately 20 cm above the soil surface</tissue>
    </source>
</reference>
<organism evidence="1">
    <name type="scientific">Arundo donax</name>
    <name type="common">Giant reed</name>
    <name type="synonym">Donax arundinaceus</name>
    <dbReference type="NCBI Taxonomy" id="35708"/>
    <lineage>
        <taxon>Eukaryota</taxon>
        <taxon>Viridiplantae</taxon>
        <taxon>Streptophyta</taxon>
        <taxon>Embryophyta</taxon>
        <taxon>Tracheophyta</taxon>
        <taxon>Spermatophyta</taxon>
        <taxon>Magnoliopsida</taxon>
        <taxon>Liliopsida</taxon>
        <taxon>Poales</taxon>
        <taxon>Poaceae</taxon>
        <taxon>PACMAD clade</taxon>
        <taxon>Arundinoideae</taxon>
        <taxon>Arundineae</taxon>
        <taxon>Arundo</taxon>
    </lineage>
</organism>
<evidence type="ECO:0000313" key="1">
    <source>
        <dbReference type="EMBL" id="JAD15773.1"/>
    </source>
</evidence>
<accession>A0A0A8XSM9</accession>
<dbReference type="EMBL" id="GBRH01282122">
    <property type="protein sequence ID" value="JAD15773.1"/>
    <property type="molecule type" value="Transcribed_RNA"/>
</dbReference>
<sequence>MLLYLKSQCSVLEGILFEDVTWNIFGGRL</sequence>
<protein>
    <submittedName>
        <fullName evidence="1">Uncharacterized protein</fullName>
    </submittedName>
</protein>
<dbReference type="AlphaFoldDB" id="A0A0A8XSM9"/>
<name>A0A0A8XSM9_ARUDO</name>